<dbReference type="EMBL" id="MFDD01000014">
    <property type="protein sequence ID" value="OGE39887.1"/>
    <property type="molecule type" value="Genomic_DNA"/>
</dbReference>
<accession>A0A1F5KG32</accession>
<sequence>MTDERYTVRAATYLILEKAGRIVMLRRQNTGWQDGNYTVPSGHLETGETISQSMVREAKEEIGINIKKEDLQLIHVSHRLSAGSGLVYIDFYFKVESFQGEIINGEPEKCDDLNWFSVDSLPSNILPQLPFVFKKINESKFYSEFGWE</sequence>
<name>A0A1F5KG32_9BACT</name>
<organism evidence="4 5">
    <name type="scientific">Candidatus Daviesbacteria bacterium RIFCSPHIGHO2_02_FULL_43_12</name>
    <dbReference type="NCBI Taxonomy" id="1797776"/>
    <lineage>
        <taxon>Bacteria</taxon>
        <taxon>Candidatus Daviesiibacteriota</taxon>
    </lineage>
</organism>
<reference evidence="4 5" key="1">
    <citation type="journal article" date="2016" name="Nat. Commun.">
        <title>Thousands of microbial genomes shed light on interconnected biogeochemical processes in an aquifer system.</title>
        <authorList>
            <person name="Anantharaman K."/>
            <person name="Brown C.T."/>
            <person name="Hug L.A."/>
            <person name="Sharon I."/>
            <person name="Castelle C.J."/>
            <person name="Probst A.J."/>
            <person name="Thomas B.C."/>
            <person name="Singh A."/>
            <person name="Wilkins M.J."/>
            <person name="Karaoz U."/>
            <person name="Brodie E.L."/>
            <person name="Williams K.H."/>
            <person name="Hubbard S.S."/>
            <person name="Banfield J.F."/>
        </authorList>
    </citation>
    <scope>NUCLEOTIDE SEQUENCE [LARGE SCALE GENOMIC DNA]</scope>
</reference>
<dbReference type="SUPFAM" id="SSF55811">
    <property type="entry name" value="Nudix"/>
    <property type="match status" value="1"/>
</dbReference>
<dbReference type="PANTHER" id="PTHR43046">
    <property type="entry name" value="GDP-MANNOSE MANNOSYL HYDROLASE"/>
    <property type="match status" value="1"/>
</dbReference>
<dbReference type="PRINTS" id="PR00502">
    <property type="entry name" value="NUDIXFAMILY"/>
</dbReference>
<dbReference type="Proteomes" id="UP000177328">
    <property type="component" value="Unassembled WGS sequence"/>
</dbReference>
<dbReference type="PROSITE" id="PS51462">
    <property type="entry name" value="NUDIX"/>
    <property type="match status" value="1"/>
</dbReference>
<gene>
    <name evidence="4" type="ORF">A3D25_03695</name>
</gene>
<dbReference type="AlphaFoldDB" id="A0A1F5KG32"/>
<proteinExistence type="predicted"/>
<feature type="domain" description="Nudix hydrolase" evidence="3">
    <location>
        <begin position="6"/>
        <end position="139"/>
    </location>
</feature>
<comment type="cofactor">
    <cofactor evidence="1">
        <name>Mg(2+)</name>
        <dbReference type="ChEBI" id="CHEBI:18420"/>
    </cofactor>
</comment>
<evidence type="ECO:0000259" key="3">
    <source>
        <dbReference type="PROSITE" id="PS51462"/>
    </source>
</evidence>
<dbReference type="CDD" id="cd04683">
    <property type="entry name" value="NUDIX_Hydrolase"/>
    <property type="match status" value="1"/>
</dbReference>
<dbReference type="InterPro" id="IPR015797">
    <property type="entry name" value="NUDIX_hydrolase-like_dom_sf"/>
</dbReference>
<dbReference type="GO" id="GO:0016787">
    <property type="term" value="F:hydrolase activity"/>
    <property type="evidence" value="ECO:0007669"/>
    <property type="project" value="UniProtKB-KW"/>
</dbReference>
<comment type="caution">
    <text evidence="4">The sequence shown here is derived from an EMBL/GenBank/DDBJ whole genome shotgun (WGS) entry which is preliminary data.</text>
</comment>
<evidence type="ECO:0000256" key="2">
    <source>
        <dbReference type="ARBA" id="ARBA00022801"/>
    </source>
</evidence>
<keyword evidence="2" id="KW-0378">Hydrolase</keyword>
<evidence type="ECO:0000313" key="5">
    <source>
        <dbReference type="Proteomes" id="UP000177328"/>
    </source>
</evidence>
<evidence type="ECO:0000256" key="1">
    <source>
        <dbReference type="ARBA" id="ARBA00001946"/>
    </source>
</evidence>
<protein>
    <recommendedName>
        <fullName evidence="3">Nudix hydrolase domain-containing protein</fullName>
    </recommendedName>
</protein>
<dbReference type="InterPro" id="IPR020476">
    <property type="entry name" value="Nudix_hydrolase"/>
</dbReference>
<dbReference type="PANTHER" id="PTHR43046:SF14">
    <property type="entry name" value="MUTT_NUDIX FAMILY PROTEIN"/>
    <property type="match status" value="1"/>
</dbReference>
<evidence type="ECO:0000313" key="4">
    <source>
        <dbReference type="EMBL" id="OGE39887.1"/>
    </source>
</evidence>
<dbReference type="Pfam" id="PF00293">
    <property type="entry name" value="NUDIX"/>
    <property type="match status" value="1"/>
</dbReference>
<dbReference type="InterPro" id="IPR000086">
    <property type="entry name" value="NUDIX_hydrolase_dom"/>
</dbReference>
<dbReference type="Gene3D" id="3.90.79.10">
    <property type="entry name" value="Nucleoside Triphosphate Pyrophosphohydrolase"/>
    <property type="match status" value="1"/>
</dbReference>